<evidence type="ECO:0000256" key="2">
    <source>
        <dbReference type="ARBA" id="ARBA00022553"/>
    </source>
</evidence>
<keyword evidence="11" id="KW-1185">Reference proteome</keyword>
<evidence type="ECO:0000256" key="6">
    <source>
        <dbReference type="SAM" id="MobiDB-lite"/>
    </source>
</evidence>
<dbReference type="Gene3D" id="1.25.10.10">
    <property type="entry name" value="Leucine-rich Repeat Variant"/>
    <property type="match status" value="1"/>
</dbReference>
<evidence type="ECO:0000256" key="7">
    <source>
        <dbReference type="SAM" id="Phobius"/>
    </source>
</evidence>
<dbReference type="InterPro" id="IPR011989">
    <property type="entry name" value="ARM-like"/>
</dbReference>
<reference evidence="10 11" key="1">
    <citation type="journal article" date="2013" name="Curr. Biol.">
        <title>The Genome of the Foraminiferan Reticulomyxa filosa.</title>
        <authorList>
            <person name="Glockner G."/>
            <person name="Hulsmann N."/>
            <person name="Schleicher M."/>
            <person name="Noegel A.A."/>
            <person name="Eichinger L."/>
            <person name="Gallinger C."/>
            <person name="Pawlowski J."/>
            <person name="Sierra R."/>
            <person name="Euteneuer U."/>
            <person name="Pillet L."/>
            <person name="Moustafa A."/>
            <person name="Platzer M."/>
            <person name="Groth M."/>
            <person name="Szafranski K."/>
            <person name="Schliwa M."/>
        </authorList>
    </citation>
    <scope>NUCLEOTIDE SEQUENCE [LARGE SCALE GENOMIC DNA]</scope>
</reference>
<dbReference type="OrthoDB" id="1898821at2759"/>
<keyword evidence="7" id="KW-0472">Membrane</keyword>
<proteinExistence type="predicted"/>
<dbReference type="Pfam" id="PF08216">
    <property type="entry name" value="CTNNBL"/>
    <property type="match status" value="2"/>
</dbReference>
<feature type="transmembrane region" description="Helical" evidence="7">
    <location>
        <begin position="136"/>
        <end position="154"/>
    </location>
</feature>
<keyword evidence="2" id="KW-0597">Phosphoprotein</keyword>
<dbReference type="Proteomes" id="UP000023152">
    <property type="component" value="Unassembled WGS sequence"/>
</dbReference>
<evidence type="ECO:0000256" key="1">
    <source>
        <dbReference type="ARBA" id="ARBA00004123"/>
    </source>
</evidence>
<feature type="non-terminal residue" evidence="10">
    <location>
        <position position="1"/>
    </location>
</feature>
<dbReference type="InterPro" id="IPR039678">
    <property type="entry name" value="CTNNBL1"/>
</dbReference>
<accession>X6NHU1</accession>
<evidence type="ECO:0000313" key="10">
    <source>
        <dbReference type="EMBL" id="ETO25581.1"/>
    </source>
</evidence>
<dbReference type="PANTHER" id="PTHR14978">
    <property type="entry name" value="BETA-CATENIN-LIKE PROTEIN 1 NUCLEAR ASSOCIATED PROTEIN"/>
    <property type="match status" value="1"/>
</dbReference>
<keyword evidence="5" id="KW-0539">Nucleus</keyword>
<keyword evidence="7" id="KW-1133">Transmembrane helix</keyword>
<evidence type="ECO:0000256" key="8">
    <source>
        <dbReference type="SAM" id="SignalP"/>
    </source>
</evidence>
<feature type="domain" description="Beta-catenin-like protein 1 N-terminal" evidence="9">
    <location>
        <begin position="158"/>
        <end position="219"/>
    </location>
</feature>
<feature type="domain" description="Beta-catenin-like protein 1 N-terminal" evidence="9">
    <location>
        <begin position="14"/>
        <end position="121"/>
    </location>
</feature>
<organism evidence="10 11">
    <name type="scientific">Reticulomyxa filosa</name>
    <dbReference type="NCBI Taxonomy" id="46433"/>
    <lineage>
        <taxon>Eukaryota</taxon>
        <taxon>Sar</taxon>
        <taxon>Rhizaria</taxon>
        <taxon>Retaria</taxon>
        <taxon>Foraminifera</taxon>
        <taxon>Monothalamids</taxon>
        <taxon>Reticulomyxidae</taxon>
        <taxon>Reticulomyxa</taxon>
    </lineage>
</organism>
<feature type="region of interest" description="Disordered" evidence="6">
    <location>
        <begin position="231"/>
        <end position="261"/>
    </location>
</feature>
<evidence type="ECO:0000256" key="3">
    <source>
        <dbReference type="ARBA" id="ARBA00022737"/>
    </source>
</evidence>
<keyword evidence="4" id="KW-0175">Coiled coil</keyword>
<evidence type="ECO:0000256" key="5">
    <source>
        <dbReference type="ARBA" id="ARBA00023242"/>
    </source>
</evidence>
<sequence length="278" mass="32871">IIIIINIYLLLLLLFYLSDHRNNCVKLIRESGLKTVFAYFMNAVISDAKHKKYKWDKKEIEEHTCVTIVQLFTHVSDEELLRLIQKFREKDFEKIDKLVELHVKYFNILEKNDQEESVLRKQVLLYITDIQIHIHIYIYIYIFIYVYILSLNHTTKNDLPEETPAERYARRLESGLYTLQMIDIIIGFLWTLRDVEISERLVQVLNRNDMDIDEVKMILTEYSQASNQIIDSEEQAQPESAPEANNSTKAPENEEVIDVDSVGLPEITQRLLTLFDEK</sequence>
<feature type="signal peptide" evidence="8">
    <location>
        <begin position="1"/>
        <end position="20"/>
    </location>
</feature>
<evidence type="ECO:0000313" key="11">
    <source>
        <dbReference type="Proteomes" id="UP000023152"/>
    </source>
</evidence>
<keyword evidence="8" id="KW-0732">Signal</keyword>
<dbReference type="InterPro" id="IPR013180">
    <property type="entry name" value="CTNNBL1_N"/>
</dbReference>
<evidence type="ECO:0000256" key="4">
    <source>
        <dbReference type="ARBA" id="ARBA00023054"/>
    </source>
</evidence>
<keyword evidence="7" id="KW-0812">Transmembrane</keyword>
<comment type="subcellular location">
    <subcellularLocation>
        <location evidence="1">Nucleus</location>
    </subcellularLocation>
</comment>
<evidence type="ECO:0000259" key="9">
    <source>
        <dbReference type="Pfam" id="PF08216"/>
    </source>
</evidence>
<protein>
    <submittedName>
        <fullName evidence="10">Armadillo-like helical domain-containing protein</fullName>
    </submittedName>
</protein>
<feature type="chain" id="PRO_5004975668" evidence="8">
    <location>
        <begin position="21"/>
        <end position="278"/>
    </location>
</feature>
<dbReference type="PANTHER" id="PTHR14978:SF0">
    <property type="entry name" value="BETA-CATENIN-LIKE PROTEIN 1"/>
    <property type="match status" value="1"/>
</dbReference>
<comment type="caution">
    <text evidence="10">The sequence shown here is derived from an EMBL/GenBank/DDBJ whole genome shotgun (WGS) entry which is preliminary data.</text>
</comment>
<keyword evidence="3" id="KW-0677">Repeat</keyword>
<dbReference type="AlphaFoldDB" id="X6NHU1"/>
<dbReference type="GO" id="GO:0005681">
    <property type="term" value="C:spliceosomal complex"/>
    <property type="evidence" value="ECO:0007669"/>
    <property type="project" value="TreeGrafter"/>
</dbReference>
<name>X6NHU1_RETFI</name>
<dbReference type="EMBL" id="ASPP01008413">
    <property type="protein sequence ID" value="ETO25581.1"/>
    <property type="molecule type" value="Genomic_DNA"/>
</dbReference>
<gene>
    <name evidence="10" type="ORF">RFI_11558</name>
</gene>